<dbReference type="AlphaFoldDB" id="A0A086J8L4"/>
<dbReference type="EMBL" id="AEYI02002370">
    <property type="protein sequence ID" value="KFG28482.1"/>
    <property type="molecule type" value="Genomic_DNA"/>
</dbReference>
<dbReference type="VEuPathDB" id="ToxoDB:TGP89_305485"/>
<accession>A0A086J8L4</accession>
<organism evidence="1 2">
    <name type="scientific">Toxoplasma gondii p89</name>
    <dbReference type="NCBI Taxonomy" id="943119"/>
    <lineage>
        <taxon>Eukaryota</taxon>
        <taxon>Sar</taxon>
        <taxon>Alveolata</taxon>
        <taxon>Apicomplexa</taxon>
        <taxon>Conoidasida</taxon>
        <taxon>Coccidia</taxon>
        <taxon>Eucoccidiorida</taxon>
        <taxon>Eimeriorina</taxon>
        <taxon>Sarcocystidae</taxon>
        <taxon>Toxoplasma</taxon>
    </lineage>
</organism>
<sequence>MPALSCASLLRTACQWTEQLTIVLSPRRRCLALLSDVLLYTAACSTPTVLHPFQLPRYSTTLECRIRYFAGRKKSNYTNISKYVCTETSVRKCVEIAMAISVGRENRTALHLRKRPATVLQNTRCICSKSFHDWQQFF</sequence>
<protein>
    <submittedName>
        <fullName evidence="1">Uncharacterized protein</fullName>
    </submittedName>
</protein>
<proteinExistence type="predicted"/>
<gene>
    <name evidence="1" type="ORF">TGP89_305485</name>
</gene>
<reference evidence="1 2" key="1">
    <citation type="submission" date="2014-03" db="EMBL/GenBank/DDBJ databases">
        <authorList>
            <person name="Sibley D."/>
            <person name="Venepally P."/>
            <person name="Karamycheva S."/>
            <person name="Hadjithomas M."/>
            <person name="Khan A."/>
            <person name="Brunk B."/>
            <person name="Roos D."/>
            <person name="Caler E."/>
            <person name="Lorenzi H."/>
        </authorList>
    </citation>
    <scope>NUCLEOTIDE SEQUENCE [LARGE SCALE GENOMIC DNA]</scope>
    <source>
        <strain evidence="2">p89</strain>
    </source>
</reference>
<evidence type="ECO:0000313" key="2">
    <source>
        <dbReference type="Proteomes" id="UP000028828"/>
    </source>
</evidence>
<name>A0A086J8L4_TOXGO</name>
<comment type="caution">
    <text evidence="1">The sequence shown here is derived from an EMBL/GenBank/DDBJ whole genome shotgun (WGS) entry which is preliminary data.</text>
</comment>
<evidence type="ECO:0000313" key="1">
    <source>
        <dbReference type="EMBL" id="KFG28482.1"/>
    </source>
</evidence>
<dbReference type="Proteomes" id="UP000028828">
    <property type="component" value="Unassembled WGS sequence"/>
</dbReference>